<evidence type="ECO:0000313" key="3">
    <source>
        <dbReference type="Proteomes" id="UP000681720"/>
    </source>
</evidence>
<accession>A0A8S3AUB1</accession>
<protein>
    <submittedName>
        <fullName evidence="2">Uncharacterized protein</fullName>
    </submittedName>
</protein>
<name>A0A8S3AUB1_9BILA</name>
<comment type="caution">
    <text evidence="2">The sequence shown here is derived from an EMBL/GenBank/DDBJ whole genome shotgun (WGS) entry which is preliminary data.</text>
</comment>
<organism evidence="2 3">
    <name type="scientific">Rotaria magnacalcarata</name>
    <dbReference type="NCBI Taxonomy" id="392030"/>
    <lineage>
        <taxon>Eukaryota</taxon>
        <taxon>Metazoa</taxon>
        <taxon>Spiralia</taxon>
        <taxon>Gnathifera</taxon>
        <taxon>Rotifera</taxon>
        <taxon>Eurotatoria</taxon>
        <taxon>Bdelloidea</taxon>
        <taxon>Philodinida</taxon>
        <taxon>Philodinidae</taxon>
        <taxon>Rotaria</taxon>
    </lineage>
</organism>
<reference evidence="2" key="1">
    <citation type="submission" date="2021-02" db="EMBL/GenBank/DDBJ databases">
        <authorList>
            <person name="Nowell W R."/>
        </authorList>
    </citation>
    <scope>NUCLEOTIDE SEQUENCE</scope>
</reference>
<evidence type="ECO:0000313" key="1">
    <source>
        <dbReference type="EMBL" id="CAF4632533.1"/>
    </source>
</evidence>
<evidence type="ECO:0000313" key="2">
    <source>
        <dbReference type="EMBL" id="CAF4763649.1"/>
    </source>
</evidence>
<dbReference type="Proteomes" id="UP000681720">
    <property type="component" value="Unassembled WGS sequence"/>
</dbReference>
<gene>
    <name evidence="1" type="ORF">GIL414_LOCUS40272</name>
    <name evidence="2" type="ORF">GIL414_LOCUS45657</name>
</gene>
<dbReference type="EMBL" id="CAJOBJ010111213">
    <property type="protein sequence ID" value="CAF4632533.1"/>
    <property type="molecule type" value="Genomic_DNA"/>
</dbReference>
<feature type="non-terminal residue" evidence="2">
    <location>
        <position position="1"/>
    </location>
</feature>
<dbReference type="AlphaFoldDB" id="A0A8S3AUB1"/>
<sequence>ISFAYCVNECIRHVDIDLSWVFNLNAFVLDVELLSLKLLDIIFDEYRLVLGSFSIVLNRCRFGINDERHSSDGT</sequence>
<proteinExistence type="predicted"/>
<dbReference type="EMBL" id="CAJOBJ010141191">
    <property type="protein sequence ID" value="CAF4763649.1"/>
    <property type="molecule type" value="Genomic_DNA"/>
</dbReference>